<dbReference type="InterPro" id="IPR036388">
    <property type="entry name" value="WH-like_DNA-bd_sf"/>
</dbReference>
<dbReference type="SUPFAM" id="SSF53850">
    <property type="entry name" value="Periplasmic binding protein-like II"/>
    <property type="match status" value="1"/>
</dbReference>
<accession>U7UQ47</accession>
<keyword evidence="2" id="KW-0805">Transcription regulation</keyword>
<proteinExistence type="inferred from homology"/>
<dbReference type="AlphaFoldDB" id="U7UQ47"/>
<evidence type="ECO:0000256" key="2">
    <source>
        <dbReference type="ARBA" id="ARBA00023015"/>
    </source>
</evidence>
<evidence type="ECO:0000256" key="1">
    <source>
        <dbReference type="ARBA" id="ARBA00009437"/>
    </source>
</evidence>
<dbReference type="PROSITE" id="PS50931">
    <property type="entry name" value="HTH_LYSR"/>
    <property type="match status" value="1"/>
</dbReference>
<dbReference type="InterPro" id="IPR005119">
    <property type="entry name" value="LysR_subst-bd"/>
</dbReference>
<keyword evidence="3" id="KW-0238">DNA-binding</keyword>
<comment type="caution">
    <text evidence="6">The sequence shown here is derived from an EMBL/GenBank/DDBJ whole genome shotgun (WGS) entry which is preliminary data.</text>
</comment>
<sequence length="313" mass="35544">MTLQQLKYIIEISKCGSISAAANKLFIAQPSLSKVVKDLEEEFQIKILRRNRHGIAFTPEGTKFLHFANHVLEASNTMRDYFAKERAMPEALHLSISSQHYLFAVDGLISFILNLPDTARYTLRIHEVRTSQVIQDVLVQRSQIGILYVSDMTEQFMHRTFTKNGLEFVPFFDFPPHAYISSRHPLSSQKELTIEQLLPYPYIRYEQGSDPAQLSEEVVIPKVYSQKTIYVTDRSTMLSIIANTNAYNLGTGCLLPRIVGPDVISVPIKGPVGTMKIGWVKRKNAAMSPEMTKYIAYLQDSLNKVMSKSDYVS</sequence>
<gene>
    <name evidence="6" type="ORF">HMPREF1250_0594</name>
</gene>
<dbReference type="Pfam" id="PF00126">
    <property type="entry name" value="HTH_1"/>
    <property type="match status" value="1"/>
</dbReference>
<comment type="similarity">
    <text evidence="1">Belongs to the LysR transcriptional regulatory family.</text>
</comment>
<evidence type="ECO:0000256" key="4">
    <source>
        <dbReference type="ARBA" id="ARBA00023163"/>
    </source>
</evidence>
<dbReference type="RefSeq" id="WP_023053191.1">
    <property type="nucleotide sequence ID" value="NZ_AWXA01000011.1"/>
</dbReference>
<name>U7UQ47_9FIRM</name>
<evidence type="ECO:0000259" key="5">
    <source>
        <dbReference type="PROSITE" id="PS50931"/>
    </source>
</evidence>
<evidence type="ECO:0000313" key="6">
    <source>
        <dbReference type="EMBL" id="ERT61024.1"/>
    </source>
</evidence>
<dbReference type="STRING" id="1111454.HMPREF1250_0594"/>
<evidence type="ECO:0000313" key="7">
    <source>
        <dbReference type="Proteomes" id="UP000017090"/>
    </source>
</evidence>
<dbReference type="OrthoDB" id="9803714at2"/>
<evidence type="ECO:0000256" key="3">
    <source>
        <dbReference type="ARBA" id="ARBA00023125"/>
    </source>
</evidence>
<dbReference type="GO" id="GO:0032993">
    <property type="term" value="C:protein-DNA complex"/>
    <property type="evidence" value="ECO:0007669"/>
    <property type="project" value="TreeGrafter"/>
</dbReference>
<dbReference type="InterPro" id="IPR000847">
    <property type="entry name" value="LysR_HTH_N"/>
</dbReference>
<organism evidence="6 7">
    <name type="scientific">Megasphaera vaginalis</name>
    <name type="common">ex Srinivasan et al. 2021</name>
    <dbReference type="NCBI Taxonomy" id="1111454"/>
    <lineage>
        <taxon>Bacteria</taxon>
        <taxon>Bacillati</taxon>
        <taxon>Bacillota</taxon>
        <taxon>Negativicutes</taxon>
        <taxon>Veillonellales</taxon>
        <taxon>Veillonellaceae</taxon>
        <taxon>Megasphaera</taxon>
    </lineage>
</organism>
<dbReference type="CDD" id="cd05466">
    <property type="entry name" value="PBP2_LTTR_substrate"/>
    <property type="match status" value="1"/>
</dbReference>
<dbReference type="GO" id="GO:0003700">
    <property type="term" value="F:DNA-binding transcription factor activity"/>
    <property type="evidence" value="ECO:0007669"/>
    <property type="project" value="InterPro"/>
</dbReference>
<dbReference type="Gene3D" id="3.40.190.290">
    <property type="match status" value="1"/>
</dbReference>
<protein>
    <submittedName>
        <fullName evidence="6">Transcriptional regulator, LysR family</fullName>
    </submittedName>
</protein>
<dbReference type="PRINTS" id="PR00039">
    <property type="entry name" value="HTHLYSR"/>
</dbReference>
<dbReference type="Proteomes" id="UP000017090">
    <property type="component" value="Unassembled WGS sequence"/>
</dbReference>
<dbReference type="InterPro" id="IPR036390">
    <property type="entry name" value="WH_DNA-bd_sf"/>
</dbReference>
<keyword evidence="4" id="KW-0804">Transcription</keyword>
<dbReference type="PATRIC" id="fig|1111454.3.peg.684"/>
<reference evidence="6 7" key="1">
    <citation type="submission" date="2013-09" db="EMBL/GenBank/DDBJ databases">
        <authorList>
            <person name="Durkin A.S."/>
            <person name="Haft D.R."/>
            <person name="McCorrison J."/>
            <person name="Torralba M."/>
            <person name="Gillis M."/>
            <person name="Haft D.H."/>
            <person name="Methe B."/>
            <person name="Sutton G."/>
            <person name="Nelson K.E."/>
        </authorList>
    </citation>
    <scope>NUCLEOTIDE SEQUENCE [LARGE SCALE GENOMIC DNA]</scope>
    <source>
        <strain evidence="6 7">BV3C16-1</strain>
    </source>
</reference>
<dbReference type="PANTHER" id="PTHR30346">
    <property type="entry name" value="TRANSCRIPTIONAL DUAL REGULATOR HCAR-RELATED"/>
    <property type="match status" value="1"/>
</dbReference>
<dbReference type="SUPFAM" id="SSF46785">
    <property type="entry name" value="Winged helix' DNA-binding domain"/>
    <property type="match status" value="1"/>
</dbReference>
<feature type="domain" description="HTH lysR-type" evidence="5">
    <location>
        <begin position="1"/>
        <end position="58"/>
    </location>
</feature>
<dbReference type="EMBL" id="AWXA01000011">
    <property type="protein sequence ID" value="ERT61024.1"/>
    <property type="molecule type" value="Genomic_DNA"/>
</dbReference>
<dbReference type="Pfam" id="PF03466">
    <property type="entry name" value="LysR_substrate"/>
    <property type="match status" value="1"/>
</dbReference>
<dbReference type="Gene3D" id="1.10.10.10">
    <property type="entry name" value="Winged helix-like DNA-binding domain superfamily/Winged helix DNA-binding domain"/>
    <property type="match status" value="1"/>
</dbReference>
<keyword evidence="7" id="KW-1185">Reference proteome</keyword>
<dbReference type="GO" id="GO:0003677">
    <property type="term" value="F:DNA binding"/>
    <property type="evidence" value="ECO:0007669"/>
    <property type="project" value="UniProtKB-KW"/>
</dbReference>
<dbReference type="PANTHER" id="PTHR30346:SF0">
    <property type="entry name" value="HCA OPERON TRANSCRIPTIONAL ACTIVATOR HCAR"/>
    <property type="match status" value="1"/>
</dbReference>
<dbReference type="eggNOG" id="COG0583">
    <property type="taxonomic scope" value="Bacteria"/>
</dbReference>